<evidence type="ECO:0000256" key="3">
    <source>
        <dbReference type="PROSITE-ProRule" id="PRU00464"/>
    </source>
</evidence>
<feature type="active site" description="Tele-AMP-histidine intermediate" evidence="1">
    <location>
        <position position="100"/>
    </location>
</feature>
<dbReference type="Pfam" id="PF11969">
    <property type="entry name" value="DcpS_C"/>
    <property type="match status" value="1"/>
</dbReference>
<dbReference type="OrthoDB" id="9784774at2"/>
<proteinExistence type="predicted"/>
<name>A0A401UHR0_9CLOT</name>
<dbReference type="Gene3D" id="3.30.428.10">
    <property type="entry name" value="HIT-like"/>
    <property type="match status" value="1"/>
</dbReference>
<keyword evidence="6" id="KW-1185">Reference proteome</keyword>
<evidence type="ECO:0000313" key="6">
    <source>
        <dbReference type="Proteomes" id="UP000287872"/>
    </source>
</evidence>
<dbReference type="InterPro" id="IPR036265">
    <property type="entry name" value="HIT-like_sf"/>
</dbReference>
<dbReference type="EMBL" id="BHYK01000003">
    <property type="protein sequence ID" value="GCD09093.1"/>
    <property type="molecule type" value="Genomic_DNA"/>
</dbReference>
<dbReference type="Proteomes" id="UP000287872">
    <property type="component" value="Unassembled WGS sequence"/>
</dbReference>
<dbReference type="SUPFAM" id="SSF54197">
    <property type="entry name" value="HIT-like"/>
    <property type="match status" value="1"/>
</dbReference>
<dbReference type="GO" id="GO:0003824">
    <property type="term" value="F:catalytic activity"/>
    <property type="evidence" value="ECO:0007669"/>
    <property type="project" value="InterPro"/>
</dbReference>
<dbReference type="InterPro" id="IPR011146">
    <property type="entry name" value="HIT-like"/>
</dbReference>
<dbReference type="InterPro" id="IPR001310">
    <property type="entry name" value="Histidine_triad_HIT"/>
</dbReference>
<evidence type="ECO:0000256" key="1">
    <source>
        <dbReference type="PIRSR" id="PIRSR601310-1"/>
    </source>
</evidence>
<sequence length="114" mass="12733">MEDCIFCKIIKKQIPCEMLYEDDKVIAFNDISPQAPVHVIIIPKQHIDDLNCLKQESSELIGHIFMVAREIAGTLGIAEGGYRIVSNCGEQGGQTVHHVHFHLLGGRMLQWPPG</sequence>
<dbReference type="AlphaFoldDB" id="A0A401UHR0"/>
<comment type="caution">
    <text evidence="5">The sequence shown here is derived from an EMBL/GenBank/DDBJ whole genome shotgun (WGS) entry which is preliminary data.</text>
</comment>
<feature type="domain" description="HIT" evidence="4">
    <location>
        <begin position="5"/>
        <end position="114"/>
    </location>
</feature>
<evidence type="ECO:0000256" key="2">
    <source>
        <dbReference type="PIRSR" id="PIRSR601310-3"/>
    </source>
</evidence>
<accession>A0A401UHR0</accession>
<protein>
    <submittedName>
        <fullName evidence="5">Histidine triad nucleotide-binding protein</fullName>
    </submittedName>
</protein>
<evidence type="ECO:0000313" key="5">
    <source>
        <dbReference type="EMBL" id="GCD09093.1"/>
    </source>
</evidence>
<organism evidence="5 6">
    <name type="scientific">Clostridium tagluense</name>
    <dbReference type="NCBI Taxonomy" id="360422"/>
    <lineage>
        <taxon>Bacteria</taxon>
        <taxon>Bacillati</taxon>
        <taxon>Bacillota</taxon>
        <taxon>Clostridia</taxon>
        <taxon>Eubacteriales</taxon>
        <taxon>Clostridiaceae</taxon>
        <taxon>Clostridium</taxon>
    </lineage>
</organism>
<dbReference type="PROSITE" id="PS51084">
    <property type="entry name" value="HIT_2"/>
    <property type="match status" value="1"/>
</dbReference>
<feature type="short sequence motif" description="Histidine triad motif" evidence="2 3">
    <location>
        <begin position="98"/>
        <end position="102"/>
    </location>
</feature>
<dbReference type="PRINTS" id="PR00332">
    <property type="entry name" value="HISTRIAD"/>
</dbReference>
<reference evidence="5 6" key="1">
    <citation type="submission" date="2018-11" db="EMBL/GenBank/DDBJ databases">
        <title>Genome sequencing and assembly of Clostridium tagluense strain A121.</title>
        <authorList>
            <person name="Murakami T."/>
            <person name="Segawa T."/>
            <person name="Shcherbakova V.A."/>
            <person name="Mori H."/>
            <person name="Yoshimura Y."/>
        </authorList>
    </citation>
    <scope>NUCLEOTIDE SEQUENCE [LARGE SCALE GENOMIC DNA]</scope>
    <source>
        <strain evidence="5 6">A121</strain>
    </source>
</reference>
<gene>
    <name evidence="5" type="ORF">Ctaglu_07160</name>
</gene>
<evidence type="ECO:0000259" key="4">
    <source>
        <dbReference type="PROSITE" id="PS51084"/>
    </source>
</evidence>
<dbReference type="CDD" id="cd01276">
    <property type="entry name" value="PKCI_related"/>
    <property type="match status" value="1"/>
</dbReference>
<dbReference type="PANTHER" id="PTHR23089">
    <property type="entry name" value="HISTIDINE TRIAD HIT PROTEIN"/>
    <property type="match status" value="1"/>
</dbReference>
<dbReference type="InterPro" id="IPR019808">
    <property type="entry name" value="Histidine_triad_CS"/>
</dbReference>
<dbReference type="PROSITE" id="PS00892">
    <property type="entry name" value="HIT_1"/>
    <property type="match status" value="1"/>
</dbReference>
<dbReference type="RefSeq" id="WP_124998177.1">
    <property type="nucleotide sequence ID" value="NZ_BHYK01000003.1"/>
</dbReference>